<sequence>MSPDSSGSDNVEPLESHRQALEQFAEELLRPYIERVTAGHLVREPKEFNDPIWGTIRLSPLEVTILDSPLLQRLRRIRQLGVVHLVYMAATHTRLEHSLGVVHEVQQIVASLNARGIVNVSPESSKVINDSLLETLRLAALCHDVGHGAMSHVSEFALEGNRECRSLIQAFGAQADTSHDSQLSEMAAYYLLGSPAFGQLLRITRARLGLPPKDDQASLMQKLIIGARIDDEIVLAHEIISGPYDADKLDYLARDATMCGVPIVSDVTRLIQKVRATRAVPDQLPAPLQTSLSNRPHGYIIMGLARSGGSTLMELALARVLMFDKVYRHHAVRAAESMVFEIVSRLADLTDCRPGIVPLLLSDEQLLDLTETSVLQFINRQADQLSSNELAMVGTIADLAERLRHRRLFVRGFAIAGTMTNDTFKDDEDHASGLKLFLQDLGNPTTRSRIKAAIVDRLRQIIVTLDLNDAFDHLEPHLDSYIQLSPPKSAPKTLGTDTDHAFLVDEDGRLTSFNDDAPETAGWSDAYIATHDLGHVFCPSELAPYVFLAAEAELRATHAVHLPASMLPYAKQSREALDQIRRDLTKAGFYDDLPTDLRPDPRAFGHAAFDTRVASAVKKLDGYVGPVMGDDQVRGNTTRAATARLRNFLKQFDNDNEQFIELALRLLEGTRQITRLDLREALLGLLETHPTFAGANLCALGSLKDSSAIFANLALDAGRDHDMHARDLRDALQEERPIVFIDDFIGKGSQTKDIIQTWLGLERTEDLDEDRDELGTVQQELLRGRQLGFVYVAGLTDGKPALEDFLSEQALDGTVHVHLPQSEIPTLDSVLGADENFADFKAFLKDAGMRALINHHGKARTDEWRAERALGYGGHALLFTSMFNTPTTTLTALWAGSDSAVWQPIFPRRNKN</sequence>
<organism evidence="2 3">
    <name type="scientific">Nocardioides kongjuensis</name>
    <dbReference type="NCBI Taxonomy" id="349522"/>
    <lineage>
        <taxon>Bacteria</taxon>
        <taxon>Bacillati</taxon>
        <taxon>Actinomycetota</taxon>
        <taxon>Actinomycetes</taxon>
        <taxon>Propionibacteriales</taxon>
        <taxon>Nocardioidaceae</taxon>
        <taxon>Nocardioides</taxon>
    </lineage>
</organism>
<dbReference type="RefSeq" id="WP_179728830.1">
    <property type="nucleotide sequence ID" value="NZ_BAABEF010000001.1"/>
</dbReference>
<dbReference type="PANTHER" id="PTHR11373:SF4">
    <property type="entry name" value="DEOXYNUCLEOSIDE TRIPHOSPHATE TRIPHOSPHOHYDROLASE SAMHD1"/>
    <property type="match status" value="1"/>
</dbReference>
<reference evidence="2 3" key="1">
    <citation type="submission" date="2020-07" db="EMBL/GenBank/DDBJ databases">
        <title>Sequencing the genomes of 1000 actinobacteria strains.</title>
        <authorList>
            <person name="Klenk H.-P."/>
        </authorList>
    </citation>
    <scope>NUCLEOTIDE SEQUENCE [LARGE SCALE GENOMIC DNA]</scope>
    <source>
        <strain evidence="2 3">DSM 19082</strain>
    </source>
</reference>
<dbReference type="EMBL" id="JACCBF010000001">
    <property type="protein sequence ID" value="NYD32685.1"/>
    <property type="molecule type" value="Genomic_DNA"/>
</dbReference>
<dbReference type="Proteomes" id="UP000582231">
    <property type="component" value="Unassembled WGS sequence"/>
</dbReference>
<accession>A0A852RNV6</accession>
<feature type="domain" description="HD/PDEase" evidence="1">
    <location>
        <begin position="90"/>
        <end position="261"/>
    </location>
</feature>
<gene>
    <name evidence="2" type="ORF">BJ958_004231</name>
</gene>
<evidence type="ECO:0000259" key="1">
    <source>
        <dbReference type="SMART" id="SM00471"/>
    </source>
</evidence>
<dbReference type="GO" id="GO:0006203">
    <property type="term" value="P:dGTP catabolic process"/>
    <property type="evidence" value="ECO:0007669"/>
    <property type="project" value="TreeGrafter"/>
</dbReference>
<comment type="caution">
    <text evidence="2">The sequence shown here is derived from an EMBL/GenBank/DDBJ whole genome shotgun (WGS) entry which is preliminary data.</text>
</comment>
<keyword evidence="3" id="KW-1185">Reference proteome</keyword>
<name>A0A852RNV6_9ACTN</name>
<dbReference type="InterPro" id="IPR050135">
    <property type="entry name" value="dGTPase-like"/>
</dbReference>
<dbReference type="CDD" id="cd00077">
    <property type="entry name" value="HDc"/>
    <property type="match status" value="1"/>
</dbReference>
<dbReference type="Pfam" id="PF24390">
    <property type="entry name" value="PRTase-CE"/>
    <property type="match status" value="1"/>
</dbReference>
<dbReference type="Gene3D" id="1.10.3210.10">
    <property type="entry name" value="Hypothetical protein af1432"/>
    <property type="match status" value="1"/>
</dbReference>
<evidence type="ECO:0000313" key="3">
    <source>
        <dbReference type="Proteomes" id="UP000582231"/>
    </source>
</evidence>
<dbReference type="AlphaFoldDB" id="A0A852RNV6"/>
<dbReference type="InterPro" id="IPR056920">
    <property type="entry name" value="PRTase-CE"/>
</dbReference>
<dbReference type="SUPFAM" id="SSF109604">
    <property type="entry name" value="HD-domain/PDEase-like"/>
    <property type="match status" value="1"/>
</dbReference>
<dbReference type="PANTHER" id="PTHR11373">
    <property type="entry name" value="DEOXYNUCLEOSIDE TRIPHOSPHATE TRIPHOSPHOHYDROLASE"/>
    <property type="match status" value="1"/>
</dbReference>
<dbReference type="SMART" id="SM00471">
    <property type="entry name" value="HDc"/>
    <property type="match status" value="1"/>
</dbReference>
<dbReference type="GO" id="GO:0008832">
    <property type="term" value="F:dGTPase activity"/>
    <property type="evidence" value="ECO:0007669"/>
    <property type="project" value="TreeGrafter"/>
</dbReference>
<protein>
    <recommendedName>
        <fullName evidence="1">HD/PDEase domain-containing protein</fullName>
    </recommendedName>
</protein>
<evidence type="ECO:0000313" key="2">
    <source>
        <dbReference type="EMBL" id="NYD32685.1"/>
    </source>
</evidence>
<proteinExistence type="predicted"/>
<dbReference type="InterPro" id="IPR003607">
    <property type="entry name" value="HD/PDEase_dom"/>
</dbReference>